<organism evidence="2 3">
    <name type="scientific">Blastochloris tepida</name>
    <dbReference type="NCBI Taxonomy" id="2233851"/>
    <lineage>
        <taxon>Bacteria</taxon>
        <taxon>Pseudomonadati</taxon>
        <taxon>Pseudomonadota</taxon>
        <taxon>Alphaproteobacteria</taxon>
        <taxon>Hyphomicrobiales</taxon>
        <taxon>Blastochloridaceae</taxon>
        <taxon>Blastochloris</taxon>
    </lineage>
</organism>
<feature type="compositionally biased region" description="Polar residues" evidence="1">
    <location>
        <begin position="9"/>
        <end position="28"/>
    </location>
</feature>
<proteinExistence type="predicted"/>
<sequence length="118" mass="12090">MGSERGIDSQCNSELSPKLQSGPNTPKNENPAAGGSARGVSRDAPARQQNTDNGSRGSGRRQEARRPVSVYDGTRRAGRVEPAGAGFAAFDADDAPLGVFATFKAAVAAVPAVGVRHG</sequence>
<evidence type="ECO:0000313" key="2">
    <source>
        <dbReference type="EMBL" id="BBF92125.1"/>
    </source>
</evidence>
<protein>
    <submittedName>
        <fullName evidence="2">Uncharacterized protein</fullName>
    </submittedName>
</protein>
<dbReference type="AlphaFoldDB" id="A0A348FXU2"/>
<feature type="region of interest" description="Disordered" evidence="1">
    <location>
        <begin position="1"/>
        <end position="79"/>
    </location>
</feature>
<accession>A0A348FXU2</accession>
<name>A0A348FXU2_9HYPH</name>
<dbReference type="Proteomes" id="UP000266934">
    <property type="component" value="Chromosome"/>
</dbReference>
<keyword evidence="3" id="KW-1185">Reference proteome</keyword>
<dbReference type="KEGG" id="blag:BLTE_08100"/>
<reference evidence="2 3" key="1">
    <citation type="submission" date="2018-08" db="EMBL/GenBank/DDBJ databases">
        <title>Complete genome sequencing of Blastochloris tepida GI.</title>
        <authorList>
            <person name="Tsukatani Y."/>
            <person name="Mori H."/>
        </authorList>
    </citation>
    <scope>NUCLEOTIDE SEQUENCE [LARGE SCALE GENOMIC DNA]</scope>
    <source>
        <strain evidence="2 3">GI</strain>
    </source>
</reference>
<evidence type="ECO:0000256" key="1">
    <source>
        <dbReference type="SAM" id="MobiDB-lite"/>
    </source>
</evidence>
<dbReference type="EMBL" id="AP018907">
    <property type="protein sequence ID" value="BBF92125.1"/>
    <property type="molecule type" value="Genomic_DNA"/>
</dbReference>
<evidence type="ECO:0000313" key="3">
    <source>
        <dbReference type="Proteomes" id="UP000266934"/>
    </source>
</evidence>
<gene>
    <name evidence="2" type="ORF">BLTE_08100</name>
</gene>